<dbReference type="GeneID" id="125422855"/>
<feature type="region of interest" description="Disordered" evidence="1">
    <location>
        <begin position="75"/>
        <end position="225"/>
    </location>
</feature>
<feature type="compositionally biased region" description="Basic and acidic residues" evidence="1">
    <location>
        <begin position="75"/>
        <end position="109"/>
    </location>
</feature>
<dbReference type="PANTHER" id="PTHR34660:SF7">
    <property type="entry name" value="DNA LIGASE-LIKE PROTEIN"/>
    <property type="match status" value="1"/>
</dbReference>
<feature type="region of interest" description="Disordered" evidence="1">
    <location>
        <begin position="27"/>
        <end position="57"/>
    </location>
</feature>
<evidence type="ECO:0000313" key="3">
    <source>
        <dbReference type="RefSeq" id="XP_048331124.1"/>
    </source>
</evidence>
<dbReference type="RefSeq" id="XP_048331124.1">
    <property type="nucleotide sequence ID" value="XM_048475167.2"/>
</dbReference>
<gene>
    <name evidence="3" type="primary">LOC125422855</name>
</gene>
<name>A0ABM3ILJ3_ZIZJJ</name>
<feature type="compositionally biased region" description="Low complexity" evidence="1">
    <location>
        <begin position="133"/>
        <end position="149"/>
    </location>
</feature>
<feature type="compositionally biased region" description="Basic residues" evidence="1">
    <location>
        <begin position="36"/>
        <end position="51"/>
    </location>
</feature>
<dbReference type="Proteomes" id="UP001652623">
    <property type="component" value="Chromosome 5"/>
</dbReference>
<reference evidence="3" key="1">
    <citation type="submission" date="2025-08" db="UniProtKB">
        <authorList>
            <consortium name="RefSeq"/>
        </authorList>
    </citation>
    <scope>IDENTIFICATION</scope>
    <source>
        <tissue evidence="3">Seedling</tissue>
    </source>
</reference>
<protein>
    <submittedName>
        <fullName evidence="3">Uncharacterized protein LOC125422855</fullName>
    </submittedName>
</protein>
<keyword evidence="2" id="KW-1185">Reference proteome</keyword>
<accession>A0ABM3ILJ3</accession>
<feature type="compositionally biased region" description="Basic and acidic residues" evidence="1">
    <location>
        <begin position="163"/>
        <end position="177"/>
    </location>
</feature>
<feature type="compositionally biased region" description="Polar residues" evidence="1">
    <location>
        <begin position="180"/>
        <end position="208"/>
    </location>
</feature>
<evidence type="ECO:0000313" key="2">
    <source>
        <dbReference type="Proteomes" id="UP001652623"/>
    </source>
</evidence>
<organism evidence="2 3">
    <name type="scientific">Ziziphus jujuba</name>
    <name type="common">Chinese jujube</name>
    <name type="synonym">Ziziphus sativa</name>
    <dbReference type="NCBI Taxonomy" id="326968"/>
    <lineage>
        <taxon>Eukaryota</taxon>
        <taxon>Viridiplantae</taxon>
        <taxon>Streptophyta</taxon>
        <taxon>Embryophyta</taxon>
        <taxon>Tracheophyta</taxon>
        <taxon>Spermatophyta</taxon>
        <taxon>Magnoliopsida</taxon>
        <taxon>eudicotyledons</taxon>
        <taxon>Gunneridae</taxon>
        <taxon>Pentapetalae</taxon>
        <taxon>rosids</taxon>
        <taxon>fabids</taxon>
        <taxon>Rosales</taxon>
        <taxon>Rhamnaceae</taxon>
        <taxon>Paliureae</taxon>
        <taxon>Ziziphus</taxon>
    </lineage>
</organism>
<evidence type="ECO:0000256" key="1">
    <source>
        <dbReference type="SAM" id="MobiDB-lite"/>
    </source>
</evidence>
<dbReference type="PANTHER" id="PTHR34660">
    <property type="entry name" value="MYB-LIKE PROTEIN X"/>
    <property type="match status" value="1"/>
</dbReference>
<proteinExistence type="predicted"/>
<sequence>MSRCFPFPPPAYVSRGACSEALIESIKKQEEEKSKKERKREKKLRKERRKERKENKRKLLSDCCIDDKVKKVGNEKYLELEKNKTDPRNGMKDEAEQMEKSDLTEEHDQPTSFESSRYLSDSTQSSSKRKRQSSLSSNGNQNQNQSENQRPILRIQLSLRKHKEPDSGRPKSAKEDNTGLAESSVQESTFSAHVPTESQLCYTNPETNTEPEKIVPKSGQELSSQRIETCSQTRTGKETSSFENDFQRTESLYMTLTENWVPPQLDFCQNDIDDEEWLFGTRQQHNFQSERRKFGNEVSCCRSSTLWPQAQLLPEADINALPYTIPF</sequence>